<dbReference type="EMBL" id="VDFW01000053">
    <property type="protein sequence ID" value="TNC19272.1"/>
    <property type="molecule type" value="Genomic_DNA"/>
</dbReference>
<dbReference type="AlphaFoldDB" id="A0A5C4LR32"/>
<keyword evidence="4" id="KW-1185">Reference proteome</keyword>
<dbReference type="InterPro" id="IPR036291">
    <property type="entry name" value="NAD(P)-bd_dom_sf"/>
</dbReference>
<evidence type="ECO:0000256" key="2">
    <source>
        <dbReference type="ARBA" id="ARBA00023002"/>
    </source>
</evidence>
<dbReference type="InterPro" id="IPR020904">
    <property type="entry name" value="Sc_DH/Rdtase_CS"/>
</dbReference>
<reference evidence="3 4" key="1">
    <citation type="submission" date="2019-06" db="EMBL/GenBank/DDBJ databases">
        <title>Amycolatopsis alkalitolerans sp. nov., isolated from Gastrodia elata Blume.</title>
        <authorList>
            <person name="Narsing Rao M.P."/>
            <person name="Li W.J."/>
        </authorList>
    </citation>
    <scope>NUCLEOTIDE SEQUENCE [LARGE SCALE GENOMIC DNA]</scope>
    <source>
        <strain evidence="3 4">SYSUP0005</strain>
    </source>
</reference>
<dbReference type="PANTHER" id="PTHR42760">
    <property type="entry name" value="SHORT-CHAIN DEHYDROGENASES/REDUCTASES FAMILY MEMBER"/>
    <property type="match status" value="1"/>
</dbReference>
<proteinExistence type="inferred from homology"/>
<dbReference type="Pfam" id="PF13561">
    <property type="entry name" value="adh_short_C2"/>
    <property type="match status" value="1"/>
</dbReference>
<dbReference type="FunFam" id="3.40.50.720:FF:000084">
    <property type="entry name" value="Short-chain dehydrogenase reductase"/>
    <property type="match status" value="1"/>
</dbReference>
<dbReference type="GO" id="GO:0016616">
    <property type="term" value="F:oxidoreductase activity, acting on the CH-OH group of donors, NAD or NADP as acceptor"/>
    <property type="evidence" value="ECO:0007669"/>
    <property type="project" value="TreeGrafter"/>
</dbReference>
<dbReference type="PROSITE" id="PS51257">
    <property type="entry name" value="PROKAR_LIPOPROTEIN"/>
    <property type="match status" value="1"/>
</dbReference>
<protein>
    <submittedName>
        <fullName evidence="3">SDR family oxidoreductase</fullName>
    </submittedName>
</protein>
<dbReference type="PANTHER" id="PTHR42760:SF133">
    <property type="entry name" value="3-OXOACYL-[ACYL-CARRIER-PROTEIN] REDUCTASE"/>
    <property type="match status" value="1"/>
</dbReference>
<dbReference type="PRINTS" id="PR00080">
    <property type="entry name" value="SDRFAMILY"/>
</dbReference>
<organism evidence="3 4">
    <name type="scientific">Amycolatopsis alkalitolerans</name>
    <dbReference type="NCBI Taxonomy" id="2547244"/>
    <lineage>
        <taxon>Bacteria</taxon>
        <taxon>Bacillati</taxon>
        <taxon>Actinomycetota</taxon>
        <taxon>Actinomycetes</taxon>
        <taxon>Pseudonocardiales</taxon>
        <taxon>Pseudonocardiaceae</taxon>
        <taxon>Amycolatopsis</taxon>
    </lineage>
</organism>
<comment type="caution">
    <text evidence="3">The sequence shown here is derived from an EMBL/GenBank/DDBJ whole genome shotgun (WGS) entry which is preliminary data.</text>
</comment>
<dbReference type="InterPro" id="IPR002347">
    <property type="entry name" value="SDR_fam"/>
</dbReference>
<dbReference type="Gene3D" id="3.40.50.720">
    <property type="entry name" value="NAD(P)-binding Rossmann-like Domain"/>
    <property type="match status" value="1"/>
</dbReference>
<accession>A0A5C4LR32</accession>
<gene>
    <name evidence="3" type="ORF">FG385_32645</name>
</gene>
<evidence type="ECO:0000313" key="4">
    <source>
        <dbReference type="Proteomes" id="UP000305546"/>
    </source>
</evidence>
<name>A0A5C4LR32_9PSEU</name>
<sequence length="260" mass="27042">MGFGLKDRVVVVTGATRGVGQALASAFACEGVRLGLLARDARALADVAGRLPAEVVPAACEVSDADAVAEAFDQIADRWGRVDSVVVNAGLSLTPRHSDGDISLEPRRVQNLPLPTWHRLLAVNLTGAFLTVRAAYQHLLPSHRGRVVFVSSVMARTPRHGVSGYAASKAGVEGLTRAVAADWAADNICVNAVAPGFINAGRGRIVSGSGPMQDDVLPRIPFRRLGTATELANTVLFLAGDAAGFLTGQVIAVDGGYGLD</sequence>
<dbReference type="CDD" id="cd05233">
    <property type="entry name" value="SDR_c"/>
    <property type="match status" value="1"/>
</dbReference>
<dbReference type="Proteomes" id="UP000305546">
    <property type="component" value="Unassembled WGS sequence"/>
</dbReference>
<dbReference type="OrthoDB" id="20590at2"/>
<dbReference type="RefSeq" id="WP_139100670.1">
    <property type="nucleotide sequence ID" value="NZ_VDFW01000053.1"/>
</dbReference>
<keyword evidence="2" id="KW-0560">Oxidoreductase</keyword>
<evidence type="ECO:0000313" key="3">
    <source>
        <dbReference type="EMBL" id="TNC19272.1"/>
    </source>
</evidence>
<dbReference type="PROSITE" id="PS00061">
    <property type="entry name" value="ADH_SHORT"/>
    <property type="match status" value="1"/>
</dbReference>
<evidence type="ECO:0000256" key="1">
    <source>
        <dbReference type="ARBA" id="ARBA00006484"/>
    </source>
</evidence>
<dbReference type="PRINTS" id="PR00081">
    <property type="entry name" value="GDHRDH"/>
</dbReference>
<comment type="similarity">
    <text evidence="1">Belongs to the short-chain dehydrogenases/reductases (SDR) family.</text>
</comment>
<dbReference type="SUPFAM" id="SSF51735">
    <property type="entry name" value="NAD(P)-binding Rossmann-fold domains"/>
    <property type="match status" value="1"/>
</dbReference>